<comment type="caution">
    <text evidence="2">The sequence shown here is derived from an EMBL/GenBank/DDBJ whole genome shotgun (WGS) entry which is preliminary data.</text>
</comment>
<proteinExistence type="predicted"/>
<dbReference type="Proteomes" id="UP000601055">
    <property type="component" value="Unassembled WGS sequence"/>
</dbReference>
<protein>
    <recommendedName>
        <fullName evidence="4">Prepilin-type N-terminal cleavage/methylation domain-containing protein</fullName>
    </recommendedName>
</protein>
<reference evidence="2" key="1">
    <citation type="submission" date="2019-11" db="EMBL/GenBank/DDBJ databases">
        <title>Description of Pedobacter sp. LMG 31464T.</title>
        <authorList>
            <person name="Carlier A."/>
            <person name="Qi S."/>
            <person name="Vandamme P."/>
        </authorList>
    </citation>
    <scope>NUCLEOTIDE SEQUENCE</scope>
    <source>
        <strain evidence="2">LMG 31464</strain>
    </source>
</reference>
<dbReference type="AlphaFoldDB" id="A0A923DXW0"/>
<organism evidence="2 3">
    <name type="scientific">Pedobacter planticolens</name>
    <dbReference type="NCBI Taxonomy" id="2679964"/>
    <lineage>
        <taxon>Bacteria</taxon>
        <taxon>Pseudomonadati</taxon>
        <taxon>Bacteroidota</taxon>
        <taxon>Sphingobacteriia</taxon>
        <taxon>Sphingobacteriales</taxon>
        <taxon>Sphingobacteriaceae</taxon>
        <taxon>Pedobacter</taxon>
    </lineage>
</organism>
<keyword evidence="1" id="KW-1133">Transmembrane helix</keyword>
<keyword evidence="3" id="KW-1185">Reference proteome</keyword>
<evidence type="ECO:0008006" key="4">
    <source>
        <dbReference type="Google" id="ProtNLM"/>
    </source>
</evidence>
<keyword evidence="1" id="KW-0472">Membrane</keyword>
<evidence type="ECO:0000256" key="1">
    <source>
        <dbReference type="SAM" id="Phobius"/>
    </source>
</evidence>
<name>A0A923DXW0_9SPHI</name>
<feature type="transmembrane region" description="Helical" evidence="1">
    <location>
        <begin position="12"/>
        <end position="35"/>
    </location>
</feature>
<evidence type="ECO:0000313" key="2">
    <source>
        <dbReference type="EMBL" id="MBB2144009.1"/>
    </source>
</evidence>
<evidence type="ECO:0000313" key="3">
    <source>
        <dbReference type="Proteomes" id="UP000601055"/>
    </source>
</evidence>
<keyword evidence="1" id="KW-0812">Transmembrane</keyword>
<dbReference type="InterPro" id="IPR012902">
    <property type="entry name" value="N_methyl_site"/>
</dbReference>
<gene>
    <name evidence="2" type="ORF">GM921_00800</name>
</gene>
<dbReference type="EMBL" id="WNXD01000001">
    <property type="protein sequence ID" value="MBB2144009.1"/>
    <property type="molecule type" value="Genomic_DNA"/>
</dbReference>
<sequence>MAQLNKKLSASTLVEVLVAMLIIMIVFAIASKIYLNSFMQIPSYTKLMVNQQLEHQLQQIQAGEIAIIDEVTIDEIVYHYEISESQIDGLKLIEITATQEQQIISKIKGLIAIPHIDEQN</sequence>
<accession>A0A923DXW0</accession>
<dbReference type="Pfam" id="PF07963">
    <property type="entry name" value="N_methyl"/>
    <property type="match status" value="1"/>
</dbReference>
<dbReference type="RefSeq" id="WP_182920711.1">
    <property type="nucleotide sequence ID" value="NZ_WNXD01000001.1"/>
</dbReference>